<keyword evidence="2" id="KW-0496">Mitochondrion</keyword>
<proteinExistence type="predicted"/>
<name>Q5KT41_DOLNA</name>
<evidence type="ECO:0000313" key="2">
    <source>
        <dbReference type="EMBL" id="BAD86513.1"/>
    </source>
</evidence>
<sequence>MPQLDFKSYIMLITLGSFAAWGVLLMPSTIYSVSGSGTSQVDKFPIEK</sequence>
<protein>
    <submittedName>
        <fullName evidence="2">ATP synthase subunit 8</fullName>
    </submittedName>
</protein>
<keyword evidence="1" id="KW-0812">Transmembrane</keyword>
<keyword evidence="1" id="KW-1133">Transmembrane helix</keyword>
<organism evidence="2">
    <name type="scientific">Doliolum nationalis</name>
    <name type="common">Planktonic tunicate</name>
    <dbReference type="NCBI Taxonomy" id="76841"/>
    <lineage>
        <taxon>Eukaryota</taxon>
        <taxon>Metazoa</taxon>
        <taxon>Chordata</taxon>
        <taxon>Tunicata</taxon>
        <taxon>Thaliacea</taxon>
        <taxon>Doliolida</taxon>
        <taxon>Doliolidae</taxon>
        <taxon>Doliolum</taxon>
    </lineage>
</organism>
<geneLocation type="mitochondrion" evidence="2"/>
<evidence type="ECO:0000256" key="1">
    <source>
        <dbReference type="SAM" id="Phobius"/>
    </source>
</evidence>
<dbReference type="EMBL" id="AB176541">
    <property type="protein sequence ID" value="BAD86513.1"/>
    <property type="molecule type" value="Genomic_DNA"/>
</dbReference>
<accession>Q5KT41</accession>
<feature type="transmembrane region" description="Helical" evidence="1">
    <location>
        <begin position="6"/>
        <end position="26"/>
    </location>
</feature>
<keyword evidence="1" id="KW-0472">Membrane</keyword>
<gene>
    <name evidence="2" type="primary">atp8</name>
</gene>
<dbReference type="AlphaFoldDB" id="Q5KT41"/>
<reference evidence="2" key="1">
    <citation type="journal article" date="2005" name="Mol. Phylogenet. Evol.">
        <title>Complete nucleotide sequence of the mitochondrial genome of Doliolum nationalis with implications for evolution of urochordates.</title>
        <authorList>
            <person name="Yokobori S."/>
            <person name="Oshima T."/>
            <person name="Wada H."/>
        </authorList>
    </citation>
    <scope>NUCLEOTIDE SEQUENCE</scope>
</reference>